<dbReference type="GO" id="GO:0016787">
    <property type="term" value="F:hydrolase activity"/>
    <property type="evidence" value="ECO:0007669"/>
    <property type="project" value="UniProtKB-KW"/>
</dbReference>
<dbReference type="SUPFAM" id="SSF52540">
    <property type="entry name" value="P-loop containing nucleoside triphosphate hydrolases"/>
    <property type="match status" value="2"/>
</dbReference>
<evidence type="ECO:0000259" key="2">
    <source>
        <dbReference type="PROSITE" id="PS51192"/>
    </source>
</evidence>
<dbReference type="Gene3D" id="3.40.50.300">
    <property type="entry name" value="P-loop containing nucleotide triphosphate hydrolases"/>
    <property type="match status" value="1"/>
</dbReference>
<feature type="domain" description="Helicase ATP-binding" evidence="2">
    <location>
        <begin position="294"/>
        <end position="450"/>
    </location>
</feature>
<dbReference type="Gene3D" id="3.40.50.10810">
    <property type="entry name" value="Tandem AAA-ATPase domain"/>
    <property type="match status" value="1"/>
</dbReference>
<dbReference type="OrthoDB" id="9760715at2"/>
<dbReference type="Proteomes" id="UP000272400">
    <property type="component" value="Unassembled WGS sequence"/>
</dbReference>
<dbReference type="SMART" id="SM00487">
    <property type="entry name" value="DEXDc"/>
    <property type="match status" value="1"/>
</dbReference>
<keyword evidence="5" id="KW-1185">Reference proteome</keyword>
<dbReference type="CDD" id="cd18793">
    <property type="entry name" value="SF2_C_SNF"/>
    <property type="match status" value="1"/>
</dbReference>
<dbReference type="PROSITE" id="PS51194">
    <property type="entry name" value="HELICASE_CTER"/>
    <property type="match status" value="1"/>
</dbReference>
<evidence type="ECO:0000313" key="4">
    <source>
        <dbReference type="EMBL" id="ROO88552.1"/>
    </source>
</evidence>
<dbReference type="GO" id="GO:0005524">
    <property type="term" value="F:ATP binding"/>
    <property type="evidence" value="ECO:0007669"/>
    <property type="project" value="InterPro"/>
</dbReference>
<dbReference type="InterPro" id="IPR014001">
    <property type="entry name" value="Helicase_ATP-bd"/>
</dbReference>
<dbReference type="SMART" id="SM00490">
    <property type="entry name" value="HELICc"/>
    <property type="match status" value="1"/>
</dbReference>
<evidence type="ECO:0000259" key="3">
    <source>
        <dbReference type="PROSITE" id="PS51194"/>
    </source>
</evidence>
<accession>A0A3N1D4T2</accession>
<reference evidence="4 5" key="1">
    <citation type="submission" date="2018-11" db="EMBL/GenBank/DDBJ databases">
        <title>Sequencing the genomes of 1000 actinobacteria strains.</title>
        <authorList>
            <person name="Klenk H.-P."/>
        </authorList>
    </citation>
    <scope>NUCLEOTIDE SEQUENCE [LARGE SCALE GENOMIC DNA]</scope>
    <source>
        <strain evidence="4 5">DSM 44254</strain>
    </source>
</reference>
<dbReference type="EMBL" id="RJKE01000001">
    <property type="protein sequence ID" value="ROO88552.1"/>
    <property type="molecule type" value="Genomic_DNA"/>
</dbReference>
<comment type="caution">
    <text evidence="4">The sequence shown here is derived from an EMBL/GenBank/DDBJ whole genome shotgun (WGS) entry which is preliminary data.</text>
</comment>
<dbReference type="Pfam" id="PF00271">
    <property type="entry name" value="Helicase_C"/>
    <property type="match status" value="1"/>
</dbReference>
<dbReference type="InterPro" id="IPR038718">
    <property type="entry name" value="SNF2-like_sf"/>
</dbReference>
<dbReference type="CDD" id="cd17919">
    <property type="entry name" value="DEXHc_Snf"/>
    <property type="match status" value="1"/>
</dbReference>
<organism evidence="4 5">
    <name type="scientific">Actinocorallia herbida</name>
    <dbReference type="NCBI Taxonomy" id="58109"/>
    <lineage>
        <taxon>Bacteria</taxon>
        <taxon>Bacillati</taxon>
        <taxon>Actinomycetota</taxon>
        <taxon>Actinomycetes</taxon>
        <taxon>Streptosporangiales</taxon>
        <taxon>Thermomonosporaceae</taxon>
        <taxon>Actinocorallia</taxon>
    </lineage>
</organism>
<evidence type="ECO:0000313" key="5">
    <source>
        <dbReference type="Proteomes" id="UP000272400"/>
    </source>
</evidence>
<keyword evidence="1" id="KW-0378">Hydrolase</keyword>
<evidence type="ECO:0000256" key="1">
    <source>
        <dbReference type="ARBA" id="ARBA00022801"/>
    </source>
</evidence>
<dbReference type="PROSITE" id="PS51192">
    <property type="entry name" value="HELICASE_ATP_BIND_1"/>
    <property type="match status" value="1"/>
</dbReference>
<keyword evidence="4" id="KW-0347">Helicase</keyword>
<dbReference type="AlphaFoldDB" id="A0A3N1D4T2"/>
<keyword evidence="4" id="KW-0547">Nucleotide-binding</keyword>
<sequence length="710" mass="75545">MADGWPPAGEIKAIFDTTGRTRAIARGLLEDHDRALAEVHSALAPLREEKARGELAGIPVTRLKDVTEGRLRLGGLEDAGYTTVLDVLEAGPYDLQQVPGVGVQTERQITAAARQVAAAVAESVAVRIDADARDARGTALVTALHRLVAAGPGLPGAVETARALDRDLGTALTDAAPARGRLRRLFAGAGRRDLARVALAGLAEAAADRDAPRLVADAALDLARRPADAAAAWIDFELQSPAYYALLAELTGAAPDRARAEGFLPHEIAARVNAQPLDAAHRRVTLRGYQEFGARFALAQRRVILGDEMGLGKTVQAIAALAHLRAEGAGHFLVACPASVLINWTREIARHSDLKPYKAHGPGRAEALAAWRKAGGVAVTTIDGLHALSAESVAMLVVDEAHYVKNPVTRRAKAVASWADKAERVLFLTGTPMENHVAEFRSLVTMLQPELRLDAEDAVAGAQAFRRAVGPAYLRRNQEDVLTELPELLHTDEWEEFSAADLAAYSTAVQAGNFMAMRRAAYAEPARSAKLERLKEIVAEAAEGGRKVVVFSYFKDVLARVGEAVPRATGPIAGDVAAAKRQELVDAFTAADGHAVLLAQIQAGGIGLNLQAASVVVLCEPQVKPALESQAVARAHRMGQVRTVRVHRLLAADSVDERMLALLAGKEAVFDAYARRSDVADAAPEAVDLSDADLARRIVSDEQRRLAAPP</sequence>
<dbReference type="InterPro" id="IPR000330">
    <property type="entry name" value="SNF2_N"/>
</dbReference>
<name>A0A3N1D4T2_9ACTN</name>
<dbReference type="GO" id="GO:0004386">
    <property type="term" value="F:helicase activity"/>
    <property type="evidence" value="ECO:0007669"/>
    <property type="project" value="UniProtKB-KW"/>
</dbReference>
<dbReference type="Gene3D" id="1.10.150.20">
    <property type="entry name" value="5' to 3' exonuclease, C-terminal subdomain"/>
    <property type="match status" value="1"/>
</dbReference>
<dbReference type="InterPro" id="IPR027417">
    <property type="entry name" value="P-loop_NTPase"/>
</dbReference>
<dbReference type="PANTHER" id="PTHR10799">
    <property type="entry name" value="SNF2/RAD54 HELICASE FAMILY"/>
    <property type="match status" value="1"/>
</dbReference>
<dbReference type="RefSeq" id="WP_123667778.1">
    <property type="nucleotide sequence ID" value="NZ_RJKE01000001.1"/>
</dbReference>
<dbReference type="InterPro" id="IPR001650">
    <property type="entry name" value="Helicase_C-like"/>
</dbReference>
<feature type="domain" description="Helicase C-terminal" evidence="3">
    <location>
        <begin position="533"/>
        <end position="695"/>
    </location>
</feature>
<proteinExistence type="predicted"/>
<gene>
    <name evidence="4" type="ORF">EDD29_6223</name>
</gene>
<dbReference type="Pfam" id="PF00176">
    <property type="entry name" value="SNF2-rel_dom"/>
    <property type="match status" value="1"/>
</dbReference>
<protein>
    <submittedName>
        <fullName evidence="4">Helicase-like protein</fullName>
    </submittedName>
</protein>
<dbReference type="InterPro" id="IPR049730">
    <property type="entry name" value="SNF2/RAD54-like_C"/>
</dbReference>
<keyword evidence="4" id="KW-0067">ATP-binding</keyword>